<keyword evidence="3" id="KW-0436">Ligase</keyword>
<dbReference type="GO" id="GO:0006419">
    <property type="term" value="P:alanyl-tRNA aminoacylation"/>
    <property type="evidence" value="ECO:0007669"/>
    <property type="project" value="InterPro"/>
</dbReference>
<keyword evidence="2" id="KW-0820">tRNA-binding</keyword>
<evidence type="ECO:0000256" key="1">
    <source>
        <dbReference type="ARBA" id="ARBA00008226"/>
    </source>
</evidence>
<dbReference type="Gene3D" id="2.40.30.130">
    <property type="match status" value="1"/>
</dbReference>
<evidence type="ECO:0000256" key="8">
    <source>
        <dbReference type="ARBA" id="ARBA00023146"/>
    </source>
</evidence>
<dbReference type="GO" id="GO:0000049">
    <property type="term" value="F:tRNA binding"/>
    <property type="evidence" value="ECO:0007669"/>
    <property type="project" value="UniProtKB-KW"/>
</dbReference>
<keyword evidence="4" id="KW-0547">Nucleotide-binding</keyword>
<dbReference type="AlphaFoldDB" id="A0A1H6WJE8"/>
<feature type="domain" description="Alanyl-transfer RNA synthetases family profile" evidence="9">
    <location>
        <begin position="1"/>
        <end position="261"/>
    </location>
</feature>
<keyword evidence="7" id="KW-0648">Protein biosynthesis</keyword>
<organism evidence="10 11">
    <name type="scientific">Deinococcus reticulitermitis</name>
    <dbReference type="NCBI Taxonomy" id="856736"/>
    <lineage>
        <taxon>Bacteria</taxon>
        <taxon>Thermotogati</taxon>
        <taxon>Deinococcota</taxon>
        <taxon>Deinococci</taxon>
        <taxon>Deinococcales</taxon>
        <taxon>Deinococcaceae</taxon>
        <taxon>Deinococcus</taxon>
    </lineage>
</organism>
<name>A0A1H6WJE8_9DEIO</name>
<evidence type="ECO:0000256" key="5">
    <source>
        <dbReference type="ARBA" id="ARBA00022840"/>
    </source>
</evidence>
<dbReference type="Pfam" id="PF01411">
    <property type="entry name" value="tRNA-synt_2c"/>
    <property type="match status" value="1"/>
</dbReference>
<dbReference type="GO" id="GO:0005524">
    <property type="term" value="F:ATP binding"/>
    <property type="evidence" value="ECO:0007669"/>
    <property type="project" value="UniProtKB-KW"/>
</dbReference>
<evidence type="ECO:0000256" key="7">
    <source>
        <dbReference type="ARBA" id="ARBA00022917"/>
    </source>
</evidence>
<evidence type="ECO:0000259" key="9">
    <source>
        <dbReference type="PROSITE" id="PS50860"/>
    </source>
</evidence>
<evidence type="ECO:0000256" key="3">
    <source>
        <dbReference type="ARBA" id="ARBA00022598"/>
    </source>
</evidence>
<dbReference type="InterPro" id="IPR018165">
    <property type="entry name" value="Ala-tRNA-synth_IIc_core"/>
</dbReference>
<keyword evidence="5" id="KW-0067">ATP-binding</keyword>
<keyword evidence="8 10" id="KW-0030">Aminoacyl-tRNA synthetase</keyword>
<dbReference type="PANTHER" id="PTHR11777">
    <property type="entry name" value="ALANYL-TRNA SYNTHETASE"/>
    <property type="match status" value="1"/>
</dbReference>
<dbReference type="InterPro" id="IPR012947">
    <property type="entry name" value="tRNA_SAD"/>
</dbReference>
<evidence type="ECO:0000256" key="4">
    <source>
        <dbReference type="ARBA" id="ARBA00022741"/>
    </source>
</evidence>
<sequence>MTQPPMIRPPASSLPPTRALYHEDGEGLHFEAAVLAEGEGEVALTATAFYPEGGGQSSDRGELRWAGGRAEVTHARRDKVTGVIWHRLSGNLPPVGTEVSGAVDPDVRWRHMQRHSAEHLLAQAFRRVNPVFEVAAVSMTGPDCTIDFTGDPAEVHVRAAEALLRETLGRQRLTLETPIVPEAELPNYPLRRASKVSGQVRLVVFRDGAGEPFDVSACGGTHVPEAALCAPVVVLRTERIRGGHTRVVFRAGEEASEYLSGIYRAARTLAQDFSAPVEKLPERVAALRAERDAAQGEVEALRAGLAASQVQAAPTWTSGPLTLRELTLEDAALLAPAFGAVPAGEVLAILAPGGRCGVASAVEGVHAGETLRAALAITGGKGGGRPELAQGQTADPDGFFAGVRGVLSPA</sequence>
<dbReference type="Gene3D" id="3.30.980.10">
    <property type="entry name" value="Threonyl-trna Synthetase, Chain A, domain 2"/>
    <property type="match status" value="1"/>
</dbReference>
<dbReference type="SUPFAM" id="SSF50447">
    <property type="entry name" value="Translation proteins"/>
    <property type="match status" value="1"/>
</dbReference>
<dbReference type="Gene3D" id="3.10.310.40">
    <property type="match status" value="1"/>
</dbReference>
<dbReference type="Gene3D" id="6.10.250.550">
    <property type="match status" value="1"/>
</dbReference>
<dbReference type="GO" id="GO:0002161">
    <property type="term" value="F:aminoacyl-tRNA deacylase activity"/>
    <property type="evidence" value="ECO:0007669"/>
    <property type="project" value="TreeGrafter"/>
</dbReference>
<dbReference type="GO" id="GO:0005829">
    <property type="term" value="C:cytosol"/>
    <property type="evidence" value="ECO:0007669"/>
    <property type="project" value="TreeGrafter"/>
</dbReference>
<keyword evidence="6" id="KW-0694">RNA-binding</keyword>
<dbReference type="SUPFAM" id="SSF55186">
    <property type="entry name" value="ThrRS/AlaRS common domain"/>
    <property type="match status" value="1"/>
</dbReference>
<dbReference type="InterPro" id="IPR009000">
    <property type="entry name" value="Transl_B-barrel_sf"/>
</dbReference>
<protein>
    <submittedName>
        <fullName evidence="10">Alanyl-tRNA synthetase</fullName>
    </submittedName>
</protein>
<dbReference type="PROSITE" id="PS50860">
    <property type="entry name" value="AA_TRNA_LIGASE_II_ALA"/>
    <property type="match status" value="1"/>
</dbReference>
<dbReference type="EMBL" id="FNZA01000004">
    <property type="protein sequence ID" value="SEJ12602.1"/>
    <property type="molecule type" value="Genomic_DNA"/>
</dbReference>
<dbReference type="Proteomes" id="UP000199223">
    <property type="component" value="Unassembled WGS sequence"/>
</dbReference>
<dbReference type="RefSeq" id="WP_245745271.1">
    <property type="nucleotide sequence ID" value="NZ_FNZA01000004.1"/>
</dbReference>
<accession>A0A1H6WJE8</accession>
<reference evidence="11" key="1">
    <citation type="submission" date="2016-10" db="EMBL/GenBank/DDBJ databases">
        <authorList>
            <person name="Varghese N."/>
            <person name="Submissions S."/>
        </authorList>
    </citation>
    <scope>NUCLEOTIDE SEQUENCE [LARGE SCALE GENOMIC DNA]</scope>
    <source>
        <strain evidence="11">CGMCC 1.10218</strain>
    </source>
</reference>
<dbReference type="InterPro" id="IPR050058">
    <property type="entry name" value="Ala-tRNA_ligase"/>
</dbReference>
<evidence type="ECO:0000256" key="2">
    <source>
        <dbReference type="ARBA" id="ARBA00022555"/>
    </source>
</evidence>
<gene>
    <name evidence="10" type="ORF">SAMN04488058_10474</name>
</gene>
<evidence type="ECO:0000256" key="6">
    <source>
        <dbReference type="ARBA" id="ARBA00022884"/>
    </source>
</evidence>
<dbReference type="InterPro" id="IPR018164">
    <property type="entry name" value="Ala-tRNA-synth_IIc_N"/>
</dbReference>
<evidence type="ECO:0000313" key="10">
    <source>
        <dbReference type="EMBL" id="SEJ12602.1"/>
    </source>
</evidence>
<dbReference type="InterPro" id="IPR003156">
    <property type="entry name" value="DHHA1_dom"/>
</dbReference>
<proteinExistence type="inferred from homology"/>
<evidence type="ECO:0000313" key="11">
    <source>
        <dbReference type="Proteomes" id="UP000199223"/>
    </source>
</evidence>
<keyword evidence="11" id="KW-1185">Reference proteome</keyword>
<dbReference type="PANTHER" id="PTHR11777:SF9">
    <property type="entry name" value="ALANINE--TRNA LIGASE, CYTOPLASMIC"/>
    <property type="match status" value="1"/>
</dbReference>
<dbReference type="Pfam" id="PF02272">
    <property type="entry name" value="DHHA1"/>
    <property type="match status" value="1"/>
</dbReference>
<comment type="similarity">
    <text evidence="1">Belongs to the class-II aminoacyl-tRNA synthetase family.</text>
</comment>
<dbReference type="Pfam" id="PF07973">
    <property type="entry name" value="tRNA_SAD"/>
    <property type="match status" value="1"/>
</dbReference>
<dbReference type="STRING" id="856736.SAMN04488058_10474"/>
<dbReference type="SMART" id="SM00863">
    <property type="entry name" value="tRNA_SAD"/>
    <property type="match status" value="1"/>
</dbReference>
<dbReference type="GO" id="GO:0004813">
    <property type="term" value="F:alanine-tRNA ligase activity"/>
    <property type="evidence" value="ECO:0007669"/>
    <property type="project" value="InterPro"/>
</dbReference>
<dbReference type="InterPro" id="IPR018163">
    <property type="entry name" value="Thr/Ala-tRNA-synth_IIc_edit"/>
</dbReference>